<dbReference type="Gene3D" id="3.40.50.2000">
    <property type="entry name" value="Glycogen Phosphorylase B"/>
    <property type="match status" value="1"/>
</dbReference>
<evidence type="ECO:0000256" key="7">
    <source>
        <dbReference type="ARBA" id="ARBA00031445"/>
    </source>
</evidence>
<comment type="function">
    <text evidence="9">Involved in lipopolysaccharide (LPS) biosynthesis. Catalyzes the transfer of 3-deoxy-D-manno-octulosonate (Kdo) residue(s) from CMP-Kdo to lipid IV(A), the tetraacyldisaccharide-1,4'-bisphosphate precursor of lipid A.</text>
</comment>
<comment type="caution">
    <text evidence="12">The sequence shown here is derived from an EMBL/GenBank/DDBJ whole genome shotgun (WGS) entry which is preliminary data.</text>
</comment>
<comment type="similarity">
    <text evidence="9">Belongs to the glycosyltransferase group 1 family.</text>
</comment>
<evidence type="ECO:0000259" key="11">
    <source>
        <dbReference type="Pfam" id="PF04413"/>
    </source>
</evidence>
<protein>
    <recommendedName>
        <fullName evidence="4 9">3-deoxy-D-manno-octulosonic acid transferase</fullName>
        <shortName evidence="9">Kdo transferase</shortName>
        <ecNumber evidence="3 9">2.4.99.12</ecNumber>
    </recommendedName>
    <alternativeName>
        <fullName evidence="7 9">Lipid IV(A) 3-deoxy-D-manno-octulosonic acid transferase</fullName>
    </alternativeName>
</protein>
<keyword evidence="12" id="KW-0328">Glycosyltransferase</keyword>
<evidence type="ECO:0000256" key="5">
    <source>
        <dbReference type="ARBA" id="ARBA00022519"/>
    </source>
</evidence>
<evidence type="ECO:0000259" key="10">
    <source>
        <dbReference type="Pfam" id="PF00534"/>
    </source>
</evidence>
<keyword evidence="5" id="KW-0997">Cell inner membrane</keyword>
<dbReference type="InterPro" id="IPR007507">
    <property type="entry name" value="Glycos_transf_N"/>
</dbReference>
<evidence type="ECO:0000313" key="12">
    <source>
        <dbReference type="EMBL" id="MCE2594005.1"/>
    </source>
</evidence>
<gene>
    <name evidence="12" type="primary">waaA</name>
    <name evidence="12" type="ORF">K6Y31_04145</name>
</gene>
<dbReference type="InterPro" id="IPR038107">
    <property type="entry name" value="Glycos_transf_N_sf"/>
</dbReference>
<accession>A0ABS8W9E1</accession>
<dbReference type="PANTHER" id="PTHR42755">
    <property type="entry name" value="3-DEOXY-MANNO-OCTULOSONATE CYTIDYLYLTRANSFERASE"/>
    <property type="match status" value="1"/>
</dbReference>
<sequence>MLIRILYTLILLLAAPLLLFGLYQSKPNKPKFGKRWKEHFGLTPTLTNAQPVIWLHAVSVGESLAAIPVLRALKQGYPDYQIVVTTTTSTGAAQIAKLGDLVSHRYMPIDLPVCINGFIRNIKPSCLLIMETELWPNTLASAKSAGIPVCIVNARLSARSAGRYGKFQWVFNEISRHIDHLFCVAQSDADRFKQLGLTAQQVSVTGSIKNDIQINSSITEQAQTLRHQLGATRPVWVAASTHKGEDEQVLDAFKAVLKTLPDSLLILVPRHPERFDAMAQLCQDMGFSVQRRSQGFNPTQPCQVYLADSMGEMLLMLAAADATFMGGSLIGDAVGGHNMLEPAALAKPTITGPSYYNFTEIAEQLRQAQGLWVCQNSEQLAEQMARLLSDKILAQQVGQAALQVVKQNQGAVAKTVQGLSAYLEQSRS</sequence>
<evidence type="ECO:0000256" key="3">
    <source>
        <dbReference type="ARBA" id="ARBA00012621"/>
    </source>
</evidence>
<keyword evidence="13" id="KW-1185">Reference proteome</keyword>
<evidence type="ECO:0000256" key="1">
    <source>
        <dbReference type="ARBA" id="ARBA00004196"/>
    </source>
</evidence>
<evidence type="ECO:0000256" key="6">
    <source>
        <dbReference type="ARBA" id="ARBA00022679"/>
    </source>
</evidence>
<dbReference type="Pfam" id="PF04413">
    <property type="entry name" value="Glycos_transf_N"/>
    <property type="match status" value="1"/>
</dbReference>
<evidence type="ECO:0000256" key="9">
    <source>
        <dbReference type="RuleBase" id="RU365103"/>
    </source>
</evidence>
<dbReference type="PANTHER" id="PTHR42755:SF1">
    <property type="entry name" value="3-DEOXY-D-MANNO-OCTULOSONIC ACID TRANSFERASE, MITOCHONDRIAL-RELATED"/>
    <property type="match status" value="1"/>
</dbReference>
<dbReference type="NCBIfam" id="NF004388">
    <property type="entry name" value="PRK05749.1-4"/>
    <property type="match status" value="1"/>
</dbReference>
<dbReference type="EMBL" id="JAIMJA010000003">
    <property type="protein sequence ID" value="MCE2594005.1"/>
    <property type="molecule type" value="Genomic_DNA"/>
</dbReference>
<dbReference type="EC" id="2.4.99.12" evidence="3 9"/>
<dbReference type="Gene3D" id="3.40.50.11720">
    <property type="entry name" value="3-Deoxy-D-manno-octulosonic-acid transferase, N-terminal domain"/>
    <property type="match status" value="1"/>
</dbReference>
<keyword evidence="6 9" id="KW-0808">Transferase</keyword>
<dbReference type="GO" id="GO:0043842">
    <property type="term" value="F:Kdo transferase activity"/>
    <property type="evidence" value="ECO:0007669"/>
    <property type="project" value="UniProtKB-EC"/>
</dbReference>
<keyword evidence="9" id="KW-1003">Cell membrane</keyword>
<dbReference type="InterPro" id="IPR001296">
    <property type="entry name" value="Glyco_trans_1"/>
</dbReference>
<keyword evidence="9" id="KW-0448">Lipopolysaccharide biosynthesis</keyword>
<evidence type="ECO:0000256" key="8">
    <source>
        <dbReference type="ARBA" id="ARBA00049183"/>
    </source>
</evidence>
<dbReference type="RefSeq" id="WP_233051585.1">
    <property type="nucleotide sequence ID" value="NZ_JAIMJA010000003.1"/>
</dbReference>
<feature type="domain" description="3-deoxy-D-manno-octulosonic-acid transferase N-terminal" evidence="11">
    <location>
        <begin position="34"/>
        <end position="211"/>
    </location>
</feature>
<organism evidence="12 13">
    <name type="scientific">Motilimonas cestriensis</name>
    <dbReference type="NCBI Taxonomy" id="2742685"/>
    <lineage>
        <taxon>Bacteria</taxon>
        <taxon>Pseudomonadati</taxon>
        <taxon>Pseudomonadota</taxon>
        <taxon>Gammaproteobacteria</taxon>
        <taxon>Alteromonadales</taxon>
        <taxon>Alteromonadales genera incertae sedis</taxon>
        <taxon>Motilimonas</taxon>
    </lineage>
</organism>
<dbReference type="SUPFAM" id="SSF53756">
    <property type="entry name" value="UDP-Glycosyltransferase/glycogen phosphorylase"/>
    <property type="match status" value="1"/>
</dbReference>
<comment type="subcellular location">
    <subcellularLocation>
        <location evidence="1">Cell envelope</location>
    </subcellularLocation>
    <subcellularLocation>
        <location evidence="9">Cell membrane</location>
    </subcellularLocation>
</comment>
<evidence type="ECO:0000313" key="13">
    <source>
        <dbReference type="Proteomes" id="UP001201273"/>
    </source>
</evidence>
<dbReference type="Pfam" id="PF00534">
    <property type="entry name" value="Glycos_transf_1"/>
    <property type="match status" value="1"/>
</dbReference>
<dbReference type="Proteomes" id="UP001201273">
    <property type="component" value="Unassembled WGS sequence"/>
</dbReference>
<dbReference type="InterPro" id="IPR039901">
    <property type="entry name" value="Kdotransferase"/>
</dbReference>
<evidence type="ECO:0000256" key="4">
    <source>
        <dbReference type="ARBA" id="ARBA00019077"/>
    </source>
</evidence>
<name>A0ABS8W9E1_9GAMM</name>
<comment type="catalytic activity">
    <reaction evidence="8 9">
        <text>lipid IVA (E. coli) + CMP-3-deoxy-beta-D-manno-octulosonate = alpha-Kdo-(2-&gt;6)-lipid IVA (E. coli) + CMP + H(+)</text>
        <dbReference type="Rhea" id="RHEA:28066"/>
        <dbReference type="ChEBI" id="CHEBI:15378"/>
        <dbReference type="ChEBI" id="CHEBI:58603"/>
        <dbReference type="ChEBI" id="CHEBI:60364"/>
        <dbReference type="ChEBI" id="CHEBI:60377"/>
        <dbReference type="ChEBI" id="CHEBI:85987"/>
        <dbReference type="EC" id="2.4.99.12"/>
    </reaction>
</comment>
<comment type="pathway">
    <text evidence="2 9">Bacterial outer membrane biogenesis; LPS core biosynthesis.</text>
</comment>
<proteinExistence type="inferred from homology"/>
<feature type="domain" description="Glycosyl transferase family 1" evidence="10">
    <location>
        <begin position="248"/>
        <end position="401"/>
    </location>
</feature>
<evidence type="ECO:0000256" key="2">
    <source>
        <dbReference type="ARBA" id="ARBA00004713"/>
    </source>
</evidence>
<reference evidence="12 13" key="1">
    <citation type="journal article" date="2022" name="Environ. Microbiol. Rep.">
        <title>Eco-phylogenetic analyses reveal divergent evolution of vitamin B12 metabolism in the marine bacterial family 'Psychromonadaceae'.</title>
        <authorList>
            <person name="Jin X."/>
            <person name="Yang Y."/>
            <person name="Cao H."/>
            <person name="Gao B."/>
            <person name="Zhao Z."/>
        </authorList>
    </citation>
    <scope>NUCLEOTIDE SEQUENCE [LARGE SCALE GENOMIC DNA]</scope>
    <source>
        <strain evidence="12 13">MKS20</strain>
    </source>
</reference>
<keyword evidence="5" id="KW-0472">Membrane</keyword>